<feature type="compositionally biased region" description="Polar residues" evidence="1">
    <location>
        <begin position="175"/>
        <end position="185"/>
    </location>
</feature>
<evidence type="ECO:0000313" key="2">
    <source>
        <dbReference type="EMBL" id="TGO08663.1"/>
    </source>
</evidence>
<feature type="compositionally biased region" description="Polar residues" evidence="1">
    <location>
        <begin position="211"/>
        <end position="235"/>
    </location>
</feature>
<sequence>MDQSQERKYCFQTRVFINFKGNAAYIPGMPTMSSPKDKQFESVNKFVSRYNGCKKSWEHVVSSGNQEYLGITKENLRKLDGLKIPKGVNKKSWIKPSEDWFEEHPDFRKAWESKIKSFRGGEEIIEAKLMSMIGFWNDTRHPASKRHGFKRDSFDTFKPTLESGPSQPVLPPSRAQESVQPSLNTAGFLLAKPNPNPDLQRHSKLSDDPINPTTYSWMPSQTPGNSDPSSTTPGATTRPAHGDNSSTDGWINRYP</sequence>
<evidence type="ECO:0000313" key="3">
    <source>
        <dbReference type="Proteomes" id="UP000297777"/>
    </source>
</evidence>
<accession>A0A4Z1EDG0</accession>
<proteinExistence type="predicted"/>
<name>A0A4Z1EDG0_9HELO</name>
<dbReference type="OrthoDB" id="3539733at2759"/>
<organism evidence="2 3">
    <name type="scientific">Botrytis tulipae</name>
    <dbReference type="NCBI Taxonomy" id="87230"/>
    <lineage>
        <taxon>Eukaryota</taxon>
        <taxon>Fungi</taxon>
        <taxon>Dikarya</taxon>
        <taxon>Ascomycota</taxon>
        <taxon>Pezizomycotina</taxon>
        <taxon>Leotiomycetes</taxon>
        <taxon>Helotiales</taxon>
        <taxon>Sclerotiniaceae</taxon>
        <taxon>Botrytis</taxon>
    </lineage>
</organism>
<keyword evidence="3" id="KW-1185">Reference proteome</keyword>
<evidence type="ECO:0000256" key="1">
    <source>
        <dbReference type="SAM" id="MobiDB-lite"/>
    </source>
</evidence>
<gene>
    <name evidence="2" type="ORF">BTUL_0197g00060</name>
</gene>
<dbReference type="AlphaFoldDB" id="A0A4Z1EDG0"/>
<feature type="region of interest" description="Disordered" evidence="1">
    <location>
        <begin position="142"/>
        <end position="255"/>
    </location>
</feature>
<protein>
    <submittedName>
        <fullName evidence="2">Uncharacterized protein</fullName>
    </submittedName>
</protein>
<dbReference type="Proteomes" id="UP000297777">
    <property type="component" value="Unassembled WGS sequence"/>
</dbReference>
<dbReference type="EMBL" id="PQXH01000197">
    <property type="protein sequence ID" value="TGO08663.1"/>
    <property type="molecule type" value="Genomic_DNA"/>
</dbReference>
<reference evidence="2 3" key="1">
    <citation type="submission" date="2017-12" db="EMBL/GenBank/DDBJ databases">
        <title>Comparative genomics of Botrytis spp.</title>
        <authorList>
            <person name="Valero-Jimenez C.A."/>
            <person name="Tapia P."/>
            <person name="Veloso J."/>
            <person name="Silva-Moreno E."/>
            <person name="Staats M."/>
            <person name="Valdes J.H."/>
            <person name="Van Kan J.A.L."/>
        </authorList>
    </citation>
    <scope>NUCLEOTIDE SEQUENCE [LARGE SCALE GENOMIC DNA]</scope>
    <source>
        <strain evidence="2 3">Bt9001</strain>
    </source>
</reference>
<comment type="caution">
    <text evidence="2">The sequence shown here is derived from an EMBL/GenBank/DDBJ whole genome shotgun (WGS) entry which is preliminary data.</text>
</comment>